<comment type="subunit">
    <text evidence="14">May form a complex composed of at least the catalytic subunit CRK2 and a cyclin.</text>
</comment>
<dbReference type="PANTHER" id="PTHR24056:SF107">
    <property type="entry name" value="CYCLIN-DEPENDENT KINASE 11A-RELATED"/>
    <property type="match status" value="1"/>
</dbReference>
<keyword evidence="9 21" id="KW-0418">Kinase</keyword>
<evidence type="ECO:0000256" key="18">
    <source>
        <dbReference type="SAM" id="MobiDB-lite"/>
    </source>
</evidence>
<dbReference type="SUPFAM" id="SSF81383">
    <property type="entry name" value="F-box domain"/>
    <property type="match status" value="1"/>
</dbReference>
<keyword evidence="12" id="KW-0206">Cytoskeleton</keyword>
<dbReference type="FunFam" id="1.10.472.10:FF:000001">
    <property type="entry name" value="G2/mitotic-specific cyclin"/>
    <property type="match status" value="1"/>
</dbReference>
<evidence type="ECO:0000256" key="6">
    <source>
        <dbReference type="ARBA" id="ARBA00022618"/>
    </source>
</evidence>
<feature type="domain" description="F-box" evidence="20">
    <location>
        <begin position="363"/>
        <end position="410"/>
    </location>
</feature>
<dbReference type="Gene3D" id="1.10.472.10">
    <property type="entry name" value="Cyclin-like"/>
    <property type="match status" value="2"/>
</dbReference>
<keyword evidence="13" id="KW-0131">Cell cycle</keyword>
<dbReference type="KEGG" id="tet:TTHERM_00433390"/>
<dbReference type="Gene3D" id="1.20.1280.50">
    <property type="match status" value="1"/>
</dbReference>
<evidence type="ECO:0000313" key="22">
    <source>
        <dbReference type="Proteomes" id="UP000009168"/>
    </source>
</evidence>
<dbReference type="GO" id="GO:0005814">
    <property type="term" value="C:centriole"/>
    <property type="evidence" value="ECO:0007669"/>
    <property type="project" value="UniProtKB-SubCell"/>
</dbReference>
<evidence type="ECO:0000256" key="17">
    <source>
        <dbReference type="ARBA" id="ARBA00042858"/>
    </source>
</evidence>
<dbReference type="InterPro" id="IPR004367">
    <property type="entry name" value="Cyclin_C-dom"/>
</dbReference>
<feature type="compositionally biased region" description="Low complexity" evidence="18">
    <location>
        <begin position="191"/>
        <end position="202"/>
    </location>
</feature>
<dbReference type="InterPro" id="IPR006671">
    <property type="entry name" value="Cyclin_N"/>
</dbReference>
<gene>
    <name evidence="21" type="ORF">TTHERM_00433390</name>
</gene>
<dbReference type="Pfam" id="PF12937">
    <property type="entry name" value="F-box-like"/>
    <property type="match status" value="1"/>
</dbReference>
<dbReference type="eggNOG" id="KOG0654">
    <property type="taxonomic scope" value="Eukaryota"/>
</dbReference>
<dbReference type="InterPro" id="IPR036047">
    <property type="entry name" value="F-box-like_dom_sf"/>
</dbReference>
<dbReference type="Pfam" id="PF00134">
    <property type="entry name" value="Cyclin_N"/>
    <property type="match status" value="1"/>
</dbReference>
<name>Q231B8_TETTS</name>
<protein>
    <recommendedName>
        <fullName evidence="3">Cyclin-F</fullName>
    </recommendedName>
    <alternativeName>
        <fullName evidence="16">Cell division control protein 2 homolog</fullName>
    </alternativeName>
    <alternativeName>
        <fullName evidence="15">Cyclin-dependent kinase 2 homolog</fullName>
    </alternativeName>
    <alternativeName>
        <fullName evidence="17">cdc2-related kinase 2</fullName>
    </alternativeName>
</protein>
<sequence length="1081" mass="125478">MFQNTNFNCNQEGQSQRINSNVQGSSGKERRQQNQSQKMNNQQKNEQRSKQKNRRSSRKSQSKNSNNNATQIEQQNQQQELINNQRVESAQNSNKKIGQSTNSTLSSSIQSSPSSYTSQFPSISEITQLTVLKGNSNNYTNKTNFLSSPNENSYQDSPAQNQQQRSVSPVKEERKYDSDDQENNPSLANLQTSNTNNSINNIQNNNNMNIHINQMNQSIASNNNLGISNFMNGNSSQSNHLSHIHQHHSHNLQQMCCPLNNSSNLNSMISSNNFDINNTSSCHEKSSSKQRNVNGKGKKYGYKHGQMNLNCDQNSLNGKEQHKTCQINCEQALCQNNKSLRNLSNLLKSLKFSPLLAQQQQVTQSLMTLPFELHFIICSYLSPKDIYLRLANVNQYFRKMCKDTRLWSYIQKFQTLTINDKYQKNIPVVERRSKGRLFSAVSRLDHNQFMIRNVNIMISNAGQDDGVPTSILRELSYLQALDHPNITKIHEVDIKNVIVQIVTKRQEYNLKEYTRRYISQVQDDSKGLTRPQYKIPLIKVKEIAYQILEGLNYLHHQGIMHRNLKIDNILLDKDVVKISDFGLSRLVSIPHIPYTPEDPKERERSGREARRLWYRAPELLLRKSIYTFEIDMWSFGCLLAEIVLNEPLFAGDSEIEQLFKVFKFIGSPDSETLMSMCDNPDYQQTFPKWKMINLSHICEQNQSEEFKQLKTTMIPNRQNGFQKLKNLGTILGMQGMQLLNSLLQLNPYKRISSQEALNHPFFDEIRQQRTLMNIPMQIDETININKCCSQVVPSCYFQFSLPYCHLSTIYQTMVKQEKIETLIKPDYMKDQALITENMRIILIDWLTDVSVHFEAQDETLHYCISYIDRALGIMNIDKQKLQLVGVSCMKIADVFNERSREYYKQENAIEYAYITAEEYNAAQLIAMEKKILKVLSFQLNTPNMMYFLKIMCTLFDTDSQVSVIAMFLADLLLMSYEALRFKPSLLASCCIFLSFLTNERELPTQEKLNEVRSLLDHYTINEFKEAAEFVRKFWHYYRSDPNTLNFQSVYNKYAVVYGLEARLINAPIIEQAQYSQWIYTK</sequence>
<evidence type="ECO:0000256" key="7">
    <source>
        <dbReference type="ARBA" id="ARBA00022679"/>
    </source>
</evidence>
<dbReference type="InterPro" id="IPR001810">
    <property type="entry name" value="F-box_dom"/>
</dbReference>
<dbReference type="Gene3D" id="3.30.200.20">
    <property type="entry name" value="Phosphorylase Kinase, domain 1"/>
    <property type="match status" value="1"/>
</dbReference>
<evidence type="ECO:0000256" key="16">
    <source>
        <dbReference type="ARBA" id="ARBA00041902"/>
    </source>
</evidence>
<evidence type="ECO:0000313" key="21">
    <source>
        <dbReference type="EMBL" id="EAR91121.1"/>
    </source>
</evidence>
<keyword evidence="7" id="KW-0808">Transferase</keyword>
<dbReference type="EMBL" id="GG662532">
    <property type="protein sequence ID" value="EAR91121.1"/>
    <property type="molecule type" value="Genomic_DNA"/>
</dbReference>
<feature type="compositionally biased region" description="Polar residues" evidence="18">
    <location>
        <begin position="86"/>
        <end position="96"/>
    </location>
</feature>
<feature type="compositionally biased region" description="Low complexity" evidence="18">
    <location>
        <begin position="97"/>
        <end position="120"/>
    </location>
</feature>
<dbReference type="Pfam" id="PF00069">
    <property type="entry name" value="Pkinase"/>
    <property type="match status" value="1"/>
</dbReference>
<feature type="compositionally biased region" description="Low complexity" evidence="18">
    <location>
        <begin position="33"/>
        <end position="44"/>
    </location>
</feature>
<keyword evidence="22" id="KW-1185">Reference proteome</keyword>
<keyword evidence="10" id="KW-0067">ATP-binding</keyword>
<dbReference type="InterPro" id="IPR011009">
    <property type="entry name" value="Kinase-like_dom_sf"/>
</dbReference>
<feature type="compositionally biased region" description="Polar residues" evidence="18">
    <location>
        <begin position="1"/>
        <end position="26"/>
    </location>
</feature>
<dbReference type="GO" id="GO:0004674">
    <property type="term" value="F:protein serine/threonine kinase activity"/>
    <property type="evidence" value="ECO:0007669"/>
    <property type="project" value="UniProtKB-KW"/>
</dbReference>
<evidence type="ECO:0000256" key="4">
    <source>
        <dbReference type="ARBA" id="ARBA00022490"/>
    </source>
</evidence>
<dbReference type="AlphaFoldDB" id="Q231B8"/>
<dbReference type="PROSITE" id="PS50181">
    <property type="entry name" value="FBOX"/>
    <property type="match status" value="1"/>
</dbReference>
<dbReference type="STRING" id="312017.Q231B8"/>
<evidence type="ECO:0000256" key="12">
    <source>
        <dbReference type="ARBA" id="ARBA00023212"/>
    </source>
</evidence>
<dbReference type="InterPro" id="IPR050108">
    <property type="entry name" value="CDK"/>
</dbReference>
<dbReference type="GeneID" id="7836921"/>
<dbReference type="Pfam" id="PF02984">
    <property type="entry name" value="Cyclin_C"/>
    <property type="match status" value="1"/>
</dbReference>
<dbReference type="CDD" id="cd20537">
    <property type="entry name" value="CYCLIN_CCNO-like_rpt2"/>
    <property type="match status" value="1"/>
</dbReference>
<dbReference type="GO" id="GO:0048471">
    <property type="term" value="C:perinuclear region of cytoplasm"/>
    <property type="evidence" value="ECO:0007669"/>
    <property type="project" value="UniProtKB-SubCell"/>
</dbReference>
<keyword evidence="11" id="KW-0195">Cyclin</keyword>
<keyword evidence="8" id="KW-0547">Nucleotide-binding</keyword>
<dbReference type="InterPro" id="IPR000719">
    <property type="entry name" value="Prot_kinase_dom"/>
</dbReference>
<dbReference type="HOGENOM" id="CLU_286130_0_0_1"/>
<comment type="subcellular location">
    <subcellularLocation>
        <location evidence="1">Cytoplasm</location>
        <location evidence="1">Cytoskeleton</location>
        <location evidence="1">Microtubule organizing center</location>
        <location evidence="1">Centrosome</location>
        <location evidence="1">Centriole</location>
    </subcellularLocation>
    <subcellularLocation>
        <location evidence="2">Cytoplasm</location>
        <location evidence="2">Perinuclear region</location>
    </subcellularLocation>
</comment>
<dbReference type="GO" id="GO:0005524">
    <property type="term" value="F:ATP binding"/>
    <property type="evidence" value="ECO:0007669"/>
    <property type="project" value="UniProtKB-KW"/>
</dbReference>
<dbReference type="InterPro" id="IPR036915">
    <property type="entry name" value="Cyclin-like_sf"/>
</dbReference>
<dbReference type="Proteomes" id="UP000009168">
    <property type="component" value="Unassembled WGS sequence"/>
</dbReference>
<dbReference type="RefSeq" id="XP_001011366.1">
    <property type="nucleotide sequence ID" value="XM_001011366.3"/>
</dbReference>
<feature type="domain" description="Protein kinase" evidence="19">
    <location>
        <begin position="423"/>
        <end position="762"/>
    </location>
</feature>
<evidence type="ECO:0000256" key="2">
    <source>
        <dbReference type="ARBA" id="ARBA00004556"/>
    </source>
</evidence>
<evidence type="ECO:0000256" key="1">
    <source>
        <dbReference type="ARBA" id="ARBA00004114"/>
    </source>
</evidence>
<evidence type="ECO:0000256" key="10">
    <source>
        <dbReference type="ARBA" id="ARBA00022840"/>
    </source>
</evidence>
<feature type="compositionally biased region" description="Polar residues" evidence="18">
    <location>
        <begin position="140"/>
        <end position="167"/>
    </location>
</feature>
<dbReference type="PROSITE" id="PS50011">
    <property type="entry name" value="PROTEIN_KINASE_DOM"/>
    <property type="match status" value="1"/>
</dbReference>
<reference evidence="22" key="1">
    <citation type="journal article" date="2006" name="PLoS Biol.">
        <title>Macronuclear genome sequence of the ciliate Tetrahymena thermophila, a model eukaryote.</title>
        <authorList>
            <person name="Eisen J.A."/>
            <person name="Coyne R.S."/>
            <person name="Wu M."/>
            <person name="Wu D."/>
            <person name="Thiagarajan M."/>
            <person name="Wortman J.R."/>
            <person name="Badger J.H."/>
            <person name="Ren Q."/>
            <person name="Amedeo P."/>
            <person name="Jones K.M."/>
            <person name="Tallon L.J."/>
            <person name="Delcher A.L."/>
            <person name="Salzberg S.L."/>
            <person name="Silva J.C."/>
            <person name="Haas B.J."/>
            <person name="Majoros W.H."/>
            <person name="Farzad M."/>
            <person name="Carlton J.M."/>
            <person name="Smith R.K. Jr."/>
            <person name="Garg J."/>
            <person name="Pearlman R.E."/>
            <person name="Karrer K.M."/>
            <person name="Sun L."/>
            <person name="Manning G."/>
            <person name="Elde N.C."/>
            <person name="Turkewitz A.P."/>
            <person name="Asai D.J."/>
            <person name="Wilkes D.E."/>
            <person name="Wang Y."/>
            <person name="Cai H."/>
            <person name="Collins K."/>
            <person name="Stewart B.A."/>
            <person name="Lee S.R."/>
            <person name="Wilamowska K."/>
            <person name="Weinberg Z."/>
            <person name="Ruzzo W.L."/>
            <person name="Wloga D."/>
            <person name="Gaertig J."/>
            <person name="Frankel J."/>
            <person name="Tsao C.-C."/>
            <person name="Gorovsky M.A."/>
            <person name="Keeling P.J."/>
            <person name="Waller R.F."/>
            <person name="Patron N.J."/>
            <person name="Cherry J.M."/>
            <person name="Stover N.A."/>
            <person name="Krieger C.J."/>
            <person name="del Toro C."/>
            <person name="Ryder H.F."/>
            <person name="Williamson S.C."/>
            <person name="Barbeau R.A."/>
            <person name="Hamilton E.P."/>
            <person name="Orias E."/>
        </authorList>
    </citation>
    <scope>NUCLEOTIDE SEQUENCE [LARGE SCALE GENOMIC DNA]</scope>
    <source>
        <strain evidence="22">SB210</strain>
    </source>
</reference>
<dbReference type="GO" id="GO:0007346">
    <property type="term" value="P:regulation of mitotic cell cycle"/>
    <property type="evidence" value="ECO:0007669"/>
    <property type="project" value="TreeGrafter"/>
</dbReference>
<keyword evidence="5" id="KW-0723">Serine/threonine-protein kinase</keyword>
<dbReference type="SMART" id="SM01332">
    <property type="entry name" value="Cyclin_C"/>
    <property type="match status" value="1"/>
</dbReference>
<dbReference type="FunFam" id="1.10.510.10:FF:000624">
    <property type="entry name" value="Mitogen-activated protein kinase"/>
    <property type="match status" value="1"/>
</dbReference>
<dbReference type="SMART" id="SM00385">
    <property type="entry name" value="CYCLIN"/>
    <property type="match status" value="2"/>
</dbReference>
<dbReference type="eggNOG" id="KOG0594">
    <property type="taxonomic scope" value="Eukaryota"/>
</dbReference>
<evidence type="ECO:0000256" key="8">
    <source>
        <dbReference type="ARBA" id="ARBA00022741"/>
    </source>
</evidence>
<accession>Q231B8</accession>
<evidence type="ECO:0000256" key="11">
    <source>
        <dbReference type="ARBA" id="ARBA00023127"/>
    </source>
</evidence>
<evidence type="ECO:0000256" key="14">
    <source>
        <dbReference type="ARBA" id="ARBA00038543"/>
    </source>
</evidence>
<proteinExistence type="predicted"/>
<evidence type="ECO:0000256" key="13">
    <source>
        <dbReference type="ARBA" id="ARBA00023306"/>
    </source>
</evidence>
<dbReference type="GO" id="GO:0005634">
    <property type="term" value="C:nucleus"/>
    <property type="evidence" value="ECO:0007669"/>
    <property type="project" value="TreeGrafter"/>
</dbReference>
<feature type="compositionally biased region" description="Basic residues" evidence="18">
    <location>
        <begin position="50"/>
        <end position="61"/>
    </location>
</feature>
<evidence type="ECO:0000256" key="5">
    <source>
        <dbReference type="ARBA" id="ARBA00022527"/>
    </source>
</evidence>
<feature type="region of interest" description="Disordered" evidence="18">
    <location>
        <begin position="140"/>
        <end position="202"/>
    </location>
</feature>
<dbReference type="OrthoDB" id="4062651at2759"/>
<feature type="compositionally biased region" description="Low complexity" evidence="18">
    <location>
        <begin position="62"/>
        <end position="85"/>
    </location>
</feature>
<dbReference type="PANTHER" id="PTHR24056">
    <property type="entry name" value="CELL DIVISION PROTEIN KINASE"/>
    <property type="match status" value="1"/>
</dbReference>
<organism evidence="21 22">
    <name type="scientific">Tetrahymena thermophila (strain SB210)</name>
    <dbReference type="NCBI Taxonomy" id="312017"/>
    <lineage>
        <taxon>Eukaryota</taxon>
        <taxon>Sar</taxon>
        <taxon>Alveolata</taxon>
        <taxon>Ciliophora</taxon>
        <taxon>Intramacronucleata</taxon>
        <taxon>Oligohymenophorea</taxon>
        <taxon>Hymenostomatida</taxon>
        <taxon>Tetrahymenina</taxon>
        <taxon>Tetrahymenidae</taxon>
        <taxon>Tetrahymena</taxon>
    </lineage>
</organism>
<evidence type="ECO:0000256" key="3">
    <source>
        <dbReference type="ARBA" id="ARBA00019493"/>
    </source>
</evidence>
<dbReference type="SUPFAM" id="SSF47954">
    <property type="entry name" value="Cyclin-like"/>
    <property type="match status" value="2"/>
</dbReference>
<evidence type="ECO:0000259" key="19">
    <source>
        <dbReference type="PROSITE" id="PS50011"/>
    </source>
</evidence>
<dbReference type="InParanoid" id="Q231B8"/>
<dbReference type="Gene3D" id="1.10.510.10">
    <property type="entry name" value="Transferase(Phosphotransferase) domain 1"/>
    <property type="match status" value="1"/>
</dbReference>
<keyword evidence="6" id="KW-0132">Cell division</keyword>
<dbReference type="GO" id="GO:0051301">
    <property type="term" value="P:cell division"/>
    <property type="evidence" value="ECO:0007669"/>
    <property type="project" value="UniProtKB-KW"/>
</dbReference>
<keyword evidence="4" id="KW-0963">Cytoplasm</keyword>
<dbReference type="InterPro" id="IPR013763">
    <property type="entry name" value="Cyclin-like_dom"/>
</dbReference>
<evidence type="ECO:0000259" key="20">
    <source>
        <dbReference type="PROSITE" id="PS50181"/>
    </source>
</evidence>
<evidence type="ECO:0000256" key="9">
    <source>
        <dbReference type="ARBA" id="ARBA00022777"/>
    </source>
</evidence>
<feature type="region of interest" description="Disordered" evidence="18">
    <location>
        <begin position="1"/>
        <end position="120"/>
    </location>
</feature>
<evidence type="ECO:0000256" key="15">
    <source>
        <dbReference type="ARBA" id="ARBA00039612"/>
    </source>
</evidence>
<dbReference type="SUPFAM" id="SSF56112">
    <property type="entry name" value="Protein kinase-like (PK-like)"/>
    <property type="match status" value="1"/>
</dbReference>